<evidence type="ECO:0000256" key="4">
    <source>
        <dbReference type="ARBA" id="ARBA00022777"/>
    </source>
</evidence>
<evidence type="ECO:0000256" key="6">
    <source>
        <dbReference type="ARBA" id="ARBA00047919"/>
    </source>
</evidence>
<feature type="region of interest" description="Disordered" evidence="9">
    <location>
        <begin position="1"/>
        <end position="51"/>
    </location>
</feature>
<dbReference type="InterPro" id="IPR008271">
    <property type="entry name" value="Ser/Thr_kinase_AS"/>
</dbReference>
<dbReference type="InterPro" id="IPR011989">
    <property type="entry name" value="ARM-like"/>
</dbReference>
<feature type="region of interest" description="Disordered" evidence="9">
    <location>
        <begin position="349"/>
        <end position="413"/>
    </location>
</feature>
<dbReference type="InParanoid" id="A0A5J5EX27"/>
<dbReference type="InterPro" id="IPR000719">
    <property type="entry name" value="Prot_kinase_dom"/>
</dbReference>
<keyword evidence="4" id="KW-0418">Kinase</keyword>
<dbReference type="PANTHER" id="PTHR48016:SF4">
    <property type="entry name" value="PROTEIN KINASE DOMAIN-CONTAINING PROTEIN"/>
    <property type="match status" value="1"/>
</dbReference>
<evidence type="ECO:0000256" key="1">
    <source>
        <dbReference type="ARBA" id="ARBA00012411"/>
    </source>
</evidence>
<sequence>MSPAYTPLQRTASDRPRTPINRPTSRAGSLSRPGTSHSTHSAKDDDGKPSSLASALPDYVGSIRDQTLPTLGDCLGKGAFGSVYRALNMGTGQTVAIKQVRLSDLPKTEWRVIMQEIDLLKNLNHQNIVQYYGYSKTADYLYIILEYCENGSLHSICKNFGKFPENLVGIYLTQVLHGLLYLHKEGVIHRDIKGANILTTKDGVVKLADFGVATRTSGLSDASVVGTPYWMAPEVIELAGASTASDIWSVGCTVIELLEGKPPYYKLASMQALFRIVNDDHPPLPEGVSPACRDFLMQCFQKDPNLRVSARKLLRHPWVVNSKRSDSTVVKASTTTYDDTVKSVQKWNEALKSPEAGPSKRPVRNSLSPNQRRMGGEFTTTPTKGSLALHRSRPNTEAFMSPESADDDDNWDDDFASVISPSVLQLPPKLAVAPRIRTLASAERLKSFATNDGADENWDVNFEGDLTVRSHVNPPRSPLKKAFDEDDPDPMQTIRPYISRRQSEPIPPDMADFSRPGSRNSLSPPEGSPPKQQKLAKPKKKFILSSSRAPTAQRAASAAAAMFREDSFEDFTADLAFNESSFDRKVDLMVKDASLSPRLFHPSDLKNSLPRSTASSQNGGSLRRLPGGLGDTEKEAHRMRRTRSTLEIQKFAEADGEDDYSDIFGGSEAGTDEGNSEASGDEQQSLMLNSKLSNNSWLGDDADDDDPFADLEEGFGELDLRANIQRDKYARLCSQIEGFVSSLKTSQTEDDLDEIASQLMESLMNEPDTDIKDIIISAHGMLPILEVLESCTAPDIILKLLKIVNALIFEDYEVQENLCFVGGIPIITKFAAKKYSSPIRLEAAAFVRQMYTTSVLTLQMFVSCGGLNVLVEFLEEDYEHQRDLVLIGVNGIWSVFEMQGPTPKNDFCRIFSRSSVLQPLSIVLSNLLAEKGELSHLCVERVVNIFYLFSQAENHVKEMVADRIVLKRVLKDLERMAPPHQVIMLKFIKNLSMLSSTLDTLQNSNAIEVLTELLDRSRTAPHFKEISNQVLNTMYNLCRLSKSRQEEAAMNGIIPVLQIIVKTERPLKEFALPILCDMAHSGKRCRRLLWQNDGLEFYISLLLDPYWQVTALDAIFVWLQEETARIEEKLVRPESIDALVRCFTTSKTNAFENTLEPLQKLLRLSPAIAHAVGRREVFARIVQKLAHNKAVVRLNLLKILTTICDASEQKEALIREYGMYPVVVRVSEKDNAVLVRNMASDLVKACNERVNRGSLSIRNPHRRRSHASGPVSSSSSVHSTRRHVSSLWDSNASIDLALAV</sequence>
<dbReference type="Gene3D" id="1.25.10.10">
    <property type="entry name" value="Leucine-rich Repeat Variant"/>
    <property type="match status" value="3"/>
</dbReference>
<dbReference type="EMBL" id="VXIS01000092">
    <property type="protein sequence ID" value="KAA8906102.1"/>
    <property type="molecule type" value="Genomic_DNA"/>
</dbReference>
<dbReference type="SMART" id="SM00220">
    <property type="entry name" value="S_TKc"/>
    <property type="match status" value="1"/>
</dbReference>
<dbReference type="SUPFAM" id="SSF56112">
    <property type="entry name" value="Protein kinase-like (PK-like)"/>
    <property type="match status" value="1"/>
</dbReference>
<dbReference type="GO" id="GO:0004709">
    <property type="term" value="F:MAP kinase kinase kinase activity"/>
    <property type="evidence" value="ECO:0007669"/>
    <property type="project" value="TreeGrafter"/>
</dbReference>
<keyword evidence="12" id="KW-1185">Reference proteome</keyword>
<feature type="compositionally biased region" description="Acidic residues" evidence="9">
    <location>
        <begin position="404"/>
        <end position="413"/>
    </location>
</feature>
<keyword evidence="2" id="KW-0808">Transferase</keyword>
<name>A0A5J5EX27_9PEZI</name>
<dbReference type="CDD" id="cd06627">
    <property type="entry name" value="STKc_Cdc7_like"/>
    <property type="match status" value="1"/>
</dbReference>
<accession>A0A5J5EX27</accession>
<evidence type="ECO:0000256" key="8">
    <source>
        <dbReference type="PROSITE-ProRule" id="PRU10141"/>
    </source>
</evidence>
<dbReference type="Proteomes" id="UP000326924">
    <property type="component" value="Unassembled WGS sequence"/>
</dbReference>
<keyword evidence="5 8" id="KW-0067">ATP-binding</keyword>
<feature type="compositionally biased region" description="Polar residues" evidence="9">
    <location>
        <begin position="605"/>
        <end position="618"/>
    </location>
</feature>
<dbReference type="PANTHER" id="PTHR48016">
    <property type="entry name" value="MAP KINASE KINASE KINASE SSK2-RELATED-RELATED"/>
    <property type="match status" value="1"/>
</dbReference>
<evidence type="ECO:0000259" key="10">
    <source>
        <dbReference type="PROSITE" id="PS50011"/>
    </source>
</evidence>
<feature type="domain" description="Protein kinase" evidence="10">
    <location>
        <begin position="69"/>
        <end position="319"/>
    </location>
</feature>
<feature type="region of interest" description="Disordered" evidence="9">
    <location>
        <begin position="599"/>
        <end position="640"/>
    </location>
</feature>
<feature type="region of interest" description="Disordered" evidence="9">
    <location>
        <begin position="1253"/>
        <end position="1278"/>
    </location>
</feature>
<dbReference type="InterPro" id="IPR017441">
    <property type="entry name" value="Protein_kinase_ATP_BS"/>
</dbReference>
<dbReference type="FunFam" id="3.30.200.20:FF:000042">
    <property type="entry name" value="Aurora kinase A"/>
    <property type="match status" value="1"/>
</dbReference>
<protein>
    <recommendedName>
        <fullName evidence="1">mitogen-activated protein kinase</fullName>
        <ecNumber evidence="1">2.7.11.24</ecNumber>
    </recommendedName>
</protein>
<dbReference type="OrthoDB" id="8693905at2759"/>
<dbReference type="InterPro" id="IPR050538">
    <property type="entry name" value="MAP_kinase_kinase_kinase"/>
</dbReference>
<comment type="catalytic activity">
    <reaction evidence="6">
        <text>L-threonyl-[protein] + ATP = O-phospho-L-threonyl-[protein] + ADP + H(+)</text>
        <dbReference type="Rhea" id="RHEA:46608"/>
        <dbReference type="Rhea" id="RHEA-COMP:11060"/>
        <dbReference type="Rhea" id="RHEA-COMP:11605"/>
        <dbReference type="ChEBI" id="CHEBI:15378"/>
        <dbReference type="ChEBI" id="CHEBI:30013"/>
        <dbReference type="ChEBI" id="CHEBI:30616"/>
        <dbReference type="ChEBI" id="CHEBI:61977"/>
        <dbReference type="ChEBI" id="CHEBI:456216"/>
        <dbReference type="EC" id="2.7.11.24"/>
    </reaction>
    <physiologicalReaction direction="left-to-right" evidence="6">
        <dbReference type="Rhea" id="RHEA:46609"/>
    </physiologicalReaction>
</comment>
<evidence type="ECO:0000256" key="7">
    <source>
        <dbReference type="ARBA" id="ARBA00048130"/>
    </source>
</evidence>
<dbReference type="Pfam" id="PF00069">
    <property type="entry name" value="Pkinase"/>
    <property type="match status" value="1"/>
</dbReference>
<evidence type="ECO:0000256" key="5">
    <source>
        <dbReference type="ARBA" id="ARBA00022840"/>
    </source>
</evidence>
<dbReference type="SUPFAM" id="SSF48371">
    <property type="entry name" value="ARM repeat"/>
    <property type="match status" value="2"/>
</dbReference>
<evidence type="ECO:0000256" key="3">
    <source>
        <dbReference type="ARBA" id="ARBA00022741"/>
    </source>
</evidence>
<gene>
    <name evidence="11" type="ORF">FN846DRAFT_1021580</name>
</gene>
<dbReference type="EC" id="2.7.11.24" evidence="1"/>
<dbReference type="PROSITE" id="PS50011">
    <property type="entry name" value="PROTEIN_KINASE_DOM"/>
    <property type="match status" value="1"/>
</dbReference>
<dbReference type="PROSITE" id="PS00108">
    <property type="entry name" value="PROTEIN_KINASE_ST"/>
    <property type="match status" value="1"/>
</dbReference>
<dbReference type="InterPro" id="IPR016024">
    <property type="entry name" value="ARM-type_fold"/>
</dbReference>
<organism evidence="11 12">
    <name type="scientific">Sphaerosporella brunnea</name>
    <dbReference type="NCBI Taxonomy" id="1250544"/>
    <lineage>
        <taxon>Eukaryota</taxon>
        <taxon>Fungi</taxon>
        <taxon>Dikarya</taxon>
        <taxon>Ascomycota</taxon>
        <taxon>Pezizomycotina</taxon>
        <taxon>Pezizomycetes</taxon>
        <taxon>Pezizales</taxon>
        <taxon>Pyronemataceae</taxon>
        <taxon>Sphaerosporella</taxon>
    </lineage>
</organism>
<dbReference type="GO" id="GO:0005524">
    <property type="term" value="F:ATP binding"/>
    <property type="evidence" value="ECO:0007669"/>
    <property type="project" value="UniProtKB-UniRule"/>
</dbReference>
<evidence type="ECO:0000256" key="2">
    <source>
        <dbReference type="ARBA" id="ARBA00022679"/>
    </source>
</evidence>
<dbReference type="FunFam" id="1.10.510.10:FF:000246">
    <property type="entry name" value="Putative Serine-threonine kinase SepH"/>
    <property type="match status" value="1"/>
</dbReference>
<feature type="compositionally biased region" description="Polar residues" evidence="9">
    <location>
        <begin position="21"/>
        <end position="39"/>
    </location>
</feature>
<keyword evidence="3 8" id="KW-0547">Nucleotide-binding</keyword>
<evidence type="ECO:0000313" key="11">
    <source>
        <dbReference type="EMBL" id="KAA8906102.1"/>
    </source>
</evidence>
<evidence type="ECO:0000256" key="9">
    <source>
        <dbReference type="SAM" id="MobiDB-lite"/>
    </source>
</evidence>
<feature type="region of interest" description="Disordered" evidence="9">
    <location>
        <begin position="657"/>
        <end position="683"/>
    </location>
</feature>
<feature type="binding site" evidence="8">
    <location>
        <position position="98"/>
    </location>
    <ligand>
        <name>ATP</name>
        <dbReference type="ChEBI" id="CHEBI:30616"/>
    </ligand>
</feature>
<evidence type="ECO:0000313" key="12">
    <source>
        <dbReference type="Proteomes" id="UP000326924"/>
    </source>
</evidence>
<dbReference type="Gene3D" id="1.10.510.10">
    <property type="entry name" value="Transferase(Phosphotransferase) domain 1"/>
    <property type="match status" value="1"/>
</dbReference>
<proteinExistence type="predicted"/>
<dbReference type="GO" id="GO:0004707">
    <property type="term" value="F:MAP kinase activity"/>
    <property type="evidence" value="ECO:0007669"/>
    <property type="project" value="UniProtKB-EC"/>
</dbReference>
<reference evidence="11 12" key="1">
    <citation type="submission" date="2019-09" db="EMBL/GenBank/DDBJ databases">
        <title>Draft genome of the ectomycorrhizal ascomycete Sphaerosporella brunnea.</title>
        <authorList>
            <consortium name="DOE Joint Genome Institute"/>
            <person name="Benucci G.M."/>
            <person name="Marozzi G."/>
            <person name="Antonielli L."/>
            <person name="Sanchez S."/>
            <person name="Marco P."/>
            <person name="Wang X."/>
            <person name="Falini L.B."/>
            <person name="Barry K."/>
            <person name="Haridas S."/>
            <person name="Lipzen A."/>
            <person name="Labutti K."/>
            <person name="Grigoriev I.V."/>
            <person name="Murat C."/>
            <person name="Martin F."/>
            <person name="Albertini E."/>
            <person name="Donnini D."/>
            <person name="Bonito G."/>
        </authorList>
    </citation>
    <scope>NUCLEOTIDE SEQUENCE [LARGE SCALE GENOMIC DNA]</scope>
    <source>
        <strain evidence="11 12">Sb_GMNB300</strain>
    </source>
</reference>
<dbReference type="FunFam" id="1.25.10.10:FF:000583">
    <property type="entry name" value="MAP3K epsilon protein kinase 1"/>
    <property type="match status" value="1"/>
</dbReference>
<dbReference type="PROSITE" id="PS00107">
    <property type="entry name" value="PROTEIN_KINASE_ATP"/>
    <property type="match status" value="1"/>
</dbReference>
<comment type="catalytic activity">
    <reaction evidence="7">
        <text>L-seryl-[protein] + ATP = O-phospho-L-seryl-[protein] + ADP + H(+)</text>
        <dbReference type="Rhea" id="RHEA:17989"/>
        <dbReference type="Rhea" id="RHEA-COMP:9863"/>
        <dbReference type="Rhea" id="RHEA-COMP:11604"/>
        <dbReference type="ChEBI" id="CHEBI:15378"/>
        <dbReference type="ChEBI" id="CHEBI:29999"/>
        <dbReference type="ChEBI" id="CHEBI:30616"/>
        <dbReference type="ChEBI" id="CHEBI:83421"/>
        <dbReference type="ChEBI" id="CHEBI:456216"/>
        <dbReference type="EC" id="2.7.11.24"/>
    </reaction>
    <physiologicalReaction direction="left-to-right" evidence="7">
        <dbReference type="Rhea" id="RHEA:17990"/>
    </physiologicalReaction>
</comment>
<dbReference type="InterPro" id="IPR011009">
    <property type="entry name" value="Kinase-like_dom_sf"/>
</dbReference>
<comment type="caution">
    <text evidence="11">The sequence shown here is derived from an EMBL/GenBank/DDBJ whole genome shotgun (WGS) entry which is preliminary data.</text>
</comment>
<dbReference type="GO" id="GO:0005737">
    <property type="term" value="C:cytoplasm"/>
    <property type="evidence" value="ECO:0007669"/>
    <property type="project" value="TreeGrafter"/>
</dbReference>
<feature type="compositionally biased region" description="Low complexity" evidence="9">
    <location>
        <begin position="1267"/>
        <end position="1278"/>
    </location>
</feature>
<feature type="region of interest" description="Disordered" evidence="9">
    <location>
        <begin position="468"/>
        <end position="551"/>
    </location>
</feature>